<evidence type="ECO:0000313" key="2">
    <source>
        <dbReference type="Proteomes" id="UP001314205"/>
    </source>
</evidence>
<protein>
    <submittedName>
        <fullName evidence="1">Uncharacterized protein</fullName>
    </submittedName>
</protein>
<name>A0AAV1M0H9_9NEOP</name>
<comment type="caution">
    <text evidence="1">The sequence shown here is derived from an EMBL/GenBank/DDBJ whole genome shotgun (WGS) entry which is preliminary data.</text>
</comment>
<dbReference type="Proteomes" id="UP001314205">
    <property type="component" value="Unassembled WGS sequence"/>
</dbReference>
<reference evidence="1 2" key="1">
    <citation type="submission" date="2023-11" db="EMBL/GenBank/DDBJ databases">
        <authorList>
            <person name="Hedman E."/>
            <person name="Englund M."/>
            <person name="Stromberg M."/>
            <person name="Nyberg Akerstrom W."/>
            <person name="Nylinder S."/>
            <person name="Jareborg N."/>
            <person name="Kallberg Y."/>
            <person name="Kronander E."/>
        </authorList>
    </citation>
    <scope>NUCLEOTIDE SEQUENCE [LARGE SCALE GENOMIC DNA]</scope>
</reference>
<proteinExistence type="predicted"/>
<gene>
    <name evidence="1" type="ORF">PARMNEM_LOCUS18756</name>
</gene>
<organism evidence="1 2">
    <name type="scientific">Parnassius mnemosyne</name>
    <name type="common">clouded apollo</name>
    <dbReference type="NCBI Taxonomy" id="213953"/>
    <lineage>
        <taxon>Eukaryota</taxon>
        <taxon>Metazoa</taxon>
        <taxon>Ecdysozoa</taxon>
        <taxon>Arthropoda</taxon>
        <taxon>Hexapoda</taxon>
        <taxon>Insecta</taxon>
        <taxon>Pterygota</taxon>
        <taxon>Neoptera</taxon>
        <taxon>Endopterygota</taxon>
        <taxon>Lepidoptera</taxon>
        <taxon>Glossata</taxon>
        <taxon>Ditrysia</taxon>
        <taxon>Papilionoidea</taxon>
        <taxon>Papilionidae</taxon>
        <taxon>Parnassiinae</taxon>
        <taxon>Parnassini</taxon>
        <taxon>Parnassius</taxon>
        <taxon>Driopa</taxon>
    </lineage>
</organism>
<dbReference type="AlphaFoldDB" id="A0AAV1M0H9"/>
<accession>A0AAV1M0H9</accession>
<sequence length="673" mass="78215">MPQDHSFYNCLLQCINQNRDTSILLNFAISMQYATKKDLYKILELLHATNDMQAQVKLFSILAAYMVSNGAHSDVIIKFNPLYDKICAVLSRGLPLKTNVTLNFLSALLYTDNECELTKRSTLVVYAQNMLRSSGCLTSMSNLFTSCMLHQDTWGALCRCLVEACRCHEANQNYCSHLIPLCVQRCQHGNEYLFELLQSLLSNNEHNIRLFYECGGKNIFAREFLKYDQCLQLLNTIVLNTVFKNKLLEETNILYNLEHLKQLYGPMSQVGQWVTIILYNMNLSHKGFKKHAEKNKTNIFEPKSDILFQNECDNNDDTTELFQNVINEVFNFEAIKNSNTHKISKIYKRNIKNNIQTEKYLNKTKVLNMCKTNNSILRNNENYPHRIENPPFSFLQRDNSDRKSMNYNYCENQKDFSITKSIYNQIDSSLEKSPATLNYTELYAEKKVTNTKEVKKESISDFSFRPQFVSTPKNIYRNVSRTNISHISLRKSPINKSYKNGRLQKSHIERIKTDCKKVNISCQQRTIGARLFDAINESCTTIIKSVRNVFKTKKIEKPRKETFDSSNIGDVDIPHCSNSFTNYMRKREALLNEQNSDLTSYSFHKECTTCNDTLTLQGKFANDDFLRQTVKKLKLGINLYGCDFKKISKALWPHESYMTPSVLYNLYRKLIIK</sequence>
<evidence type="ECO:0000313" key="1">
    <source>
        <dbReference type="EMBL" id="CAK1599937.1"/>
    </source>
</evidence>
<keyword evidence="2" id="KW-1185">Reference proteome</keyword>
<dbReference type="EMBL" id="CAVLGL010000115">
    <property type="protein sequence ID" value="CAK1599937.1"/>
    <property type="molecule type" value="Genomic_DNA"/>
</dbReference>